<organism evidence="12">
    <name type="scientific">Paenibacillus sp. AN1007</name>
    <dbReference type="NCBI Taxonomy" id="3151385"/>
    <lineage>
        <taxon>Bacteria</taxon>
        <taxon>Bacillati</taxon>
        <taxon>Bacillota</taxon>
        <taxon>Bacilli</taxon>
        <taxon>Bacillales</taxon>
        <taxon>Paenibacillaceae</taxon>
        <taxon>Paenibacillus</taxon>
    </lineage>
</organism>
<dbReference type="GO" id="GO:0003677">
    <property type="term" value="F:DNA binding"/>
    <property type="evidence" value="ECO:0007669"/>
    <property type="project" value="UniProtKB-KW"/>
</dbReference>
<dbReference type="GO" id="GO:0016787">
    <property type="term" value="F:hydrolase activity"/>
    <property type="evidence" value="ECO:0007669"/>
    <property type="project" value="UniProtKB-UniRule"/>
</dbReference>
<evidence type="ECO:0000256" key="6">
    <source>
        <dbReference type="ARBA" id="ARBA00023235"/>
    </source>
</evidence>
<comment type="similarity">
    <text evidence="1">Belongs to the helicase family. UvrD subfamily.</text>
</comment>
<dbReference type="GO" id="GO:0043138">
    <property type="term" value="F:3'-5' DNA helicase activity"/>
    <property type="evidence" value="ECO:0007669"/>
    <property type="project" value="UniProtKB-EC"/>
</dbReference>
<comment type="catalytic activity">
    <reaction evidence="9">
        <text>ATP + H2O = ADP + phosphate + H(+)</text>
        <dbReference type="Rhea" id="RHEA:13065"/>
        <dbReference type="ChEBI" id="CHEBI:15377"/>
        <dbReference type="ChEBI" id="CHEBI:15378"/>
        <dbReference type="ChEBI" id="CHEBI:30616"/>
        <dbReference type="ChEBI" id="CHEBI:43474"/>
        <dbReference type="ChEBI" id="CHEBI:456216"/>
        <dbReference type="EC" id="5.6.2.4"/>
    </reaction>
</comment>
<feature type="domain" description="UvrD-like helicase ATP-binding" evidence="11">
    <location>
        <begin position="4"/>
        <end position="289"/>
    </location>
</feature>
<dbReference type="PROSITE" id="PS51198">
    <property type="entry name" value="UVRD_HELICASE_ATP_BIND"/>
    <property type="match status" value="1"/>
</dbReference>
<accession>A0AAU8N7S7</accession>
<evidence type="ECO:0000256" key="2">
    <source>
        <dbReference type="ARBA" id="ARBA00022741"/>
    </source>
</evidence>
<gene>
    <name evidence="12" type="ORF">ABXS70_22210</name>
</gene>
<dbReference type="InterPro" id="IPR014016">
    <property type="entry name" value="UvrD-like_ATP-bd"/>
</dbReference>
<dbReference type="PANTHER" id="PTHR11070">
    <property type="entry name" value="UVRD / RECB / PCRA DNA HELICASE FAMILY MEMBER"/>
    <property type="match status" value="1"/>
</dbReference>
<evidence type="ECO:0000256" key="8">
    <source>
        <dbReference type="ARBA" id="ARBA00034808"/>
    </source>
</evidence>
<dbReference type="Pfam" id="PF00580">
    <property type="entry name" value="UvrD-helicase"/>
    <property type="match status" value="1"/>
</dbReference>
<evidence type="ECO:0000256" key="5">
    <source>
        <dbReference type="ARBA" id="ARBA00022840"/>
    </source>
</evidence>
<dbReference type="InterPro" id="IPR014017">
    <property type="entry name" value="DNA_helicase_UvrD-like_C"/>
</dbReference>
<feature type="binding site" evidence="10">
    <location>
        <begin position="25"/>
        <end position="32"/>
    </location>
    <ligand>
        <name>ATP</name>
        <dbReference type="ChEBI" id="CHEBI:30616"/>
    </ligand>
</feature>
<evidence type="ECO:0000256" key="3">
    <source>
        <dbReference type="ARBA" id="ARBA00022801"/>
    </source>
</evidence>
<dbReference type="EMBL" id="CP159992">
    <property type="protein sequence ID" value="XCP93882.1"/>
    <property type="molecule type" value="Genomic_DNA"/>
</dbReference>
<keyword evidence="2 10" id="KW-0547">Nucleotide-binding</keyword>
<dbReference type="PANTHER" id="PTHR11070:SF45">
    <property type="entry name" value="DNA 3'-5' HELICASE"/>
    <property type="match status" value="1"/>
</dbReference>
<dbReference type="Pfam" id="PF13361">
    <property type="entry name" value="UvrD_C"/>
    <property type="match status" value="1"/>
</dbReference>
<protein>
    <recommendedName>
        <fullName evidence="8">DNA 3'-5' helicase</fullName>
        <ecNumber evidence="8">5.6.2.4</ecNumber>
    </recommendedName>
</protein>
<dbReference type="AlphaFoldDB" id="A0AAU8N7S7"/>
<dbReference type="Gene3D" id="1.10.10.160">
    <property type="match status" value="1"/>
</dbReference>
<keyword evidence="3 10" id="KW-0378">Hydrolase</keyword>
<evidence type="ECO:0000259" key="11">
    <source>
        <dbReference type="PROSITE" id="PS51198"/>
    </source>
</evidence>
<evidence type="ECO:0000256" key="1">
    <source>
        <dbReference type="ARBA" id="ARBA00009922"/>
    </source>
</evidence>
<comment type="catalytic activity">
    <reaction evidence="7">
        <text>Couples ATP hydrolysis with the unwinding of duplex DNA by translocating in the 3'-5' direction.</text>
        <dbReference type="EC" id="5.6.2.4"/>
    </reaction>
</comment>
<dbReference type="InterPro" id="IPR027417">
    <property type="entry name" value="P-loop_NTPase"/>
</dbReference>
<dbReference type="InterPro" id="IPR000212">
    <property type="entry name" value="DNA_helicase_UvrD/REP"/>
</dbReference>
<dbReference type="Gene3D" id="3.40.50.300">
    <property type="entry name" value="P-loop containing nucleotide triphosphate hydrolases"/>
    <property type="match status" value="2"/>
</dbReference>
<keyword evidence="5 10" id="KW-0067">ATP-binding</keyword>
<reference evidence="12" key="1">
    <citation type="submission" date="2024-05" db="EMBL/GenBank/DDBJ databases">
        <title>Draft genome assemblies of 36 bacteria isolated from hibernating arctic ground squirrels.</title>
        <authorList>
            <person name="McKee H."/>
            <person name="Mullen L."/>
            <person name="Drown D.M."/>
            <person name="Duddleston K.N."/>
        </authorList>
    </citation>
    <scope>NUCLEOTIDE SEQUENCE</scope>
    <source>
        <strain evidence="12">AN1007</strain>
    </source>
</reference>
<dbReference type="EC" id="5.6.2.4" evidence="8"/>
<evidence type="ECO:0000256" key="9">
    <source>
        <dbReference type="ARBA" id="ARBA00048988"/>
    </source>
</evidence>
<sequence length="467" mass="53718">MQDIILTKKQQEAVDYEGDQLLIRGIAGSGKTTVLLKQAHKIITKHPDQSIALITYNQTLARYAAELASLLKSDRLKVKTFHSWAYGALSRNGRVPRVLSGKQLTKLILTCRQELKMNSTHRFFRETRFEEFLQDEIKWIKGMGILTRESYMRVERNGRGTKVKVDRSDRDKIFDLFELYQNKLKQEMLCDYDDYALLLKQQGVPQSQKFDNILIDEAQDLQQVQLQLLKNCAGKRIIIAADKGQKIYKTSFSWREIGINITGGRTKILTDSQRSTEQIMRLAASLQQHDPLCKNKDDEFVPPEMPSRQGPKAEIIQCLGYMEEEVFVTNTIAHLRKVYPKWSIGLLSRQMAPFNRYERVLNDKGVDCVQVKKEGASVLNAGVKLMSFHSAKGLEFDAVFIIRVSENSVPFLDKGHDEPDEEELAVERRLLYVSMTRAKSILYMAYYGKPSRFIDEMDSSLYNHAKV</sequence>
<keyword evidence="6" id="KW-0413">Isomerase</keyword>
<dbReference type="SUPFAM" id="SSF52540">
    <property type="entry name" value="P-loop containing nucleoside triphosphate hydrolases"/>
    <property type="match status" value="1"/>
</dbReference>
<proteinExistence type="inferred from homology"/>
<name>A0AAU8N7S7_9BACL</name>
<keyword evidence="4 10" id="KW-0347">Helicase</keyword>
<evidence type="ECO:0000256" key="7">
    <source>
        <dbReference type="ARBA" id="ARBA00034617"/>
    </source>
</evidence>
<evidence type="ECO:0000313" key="12">
    <source>
        <dbReference type="EMBL" id="XCP93882.1"/>
    </source>
</evidence>
<dbReference type="InterPro" id="IPR013986">
    <property type="entry name" value="DExx_box_DNA_helicase_dom_sf"/>
</dbReference>
<dbReference type="RefSeq" id="WP_366290921.1">
    <property type="nucleotide sequence ID" value="NZ_CP159992.1"/>
</dbReference>
<evidence type="ECO:0000256" key="4">
    <source>
        <dbReference type="ARBA" id="ARBA00022806"/>
    </source>
</evidence>
<evidence type="ECO:0000256" key="10">
    <source>
        <dbReference type="PROSITE-ProRule" id="PRU00560"/>
    </source>
</evidence>
<dbReference type="GO" id="GO:0005524">
    <property type="term" value="F:ATP binding"/>
    <property type="evidence" value="ECO:0007669"/>
    <property type="project" value="UniProtKB-UniRule"/>
</dbReference>
<dbReference type="GO" id="GO:0000725">
    <property type="term" value="P:recombinational repair"/>
    <property type="evidence" value="ECO:0007669"/>
    <property type="project" value="TreeGrafter"/>
</dbReference>